<keyword evidence="2" id="KW-1185">Reference proteome</keyword>
<evidence type="ECO:0000313" key="2">
    <source>
        <dbReference type="Proteomes" id="UP001497535"/>
    </source>
</evidence>
<dbReference type="EMBL" id="CAVMJV010000083">
    <property type="protein sequence ID" value="CAK5090667.1"/>
    <property type="molecule type" value="Genomic_DNA"/>
</dbReference>
<proteinExistence type="predicted"/>
<reference evidence="1" key="1">
    <citation type="submission" date="2023-11" db="EMBL/GenBank/DDBJ databases">
        <authorList>
            <person name="Poullet M."/>
        </authorList>
    </citation>
    <scope>NUCLEOTIDE SEQUENCE</scope>
    <source>
        <strain evidence="1">E1834</strain>
    </source>
</reference>
<evidence type="ECO:0000313" key="1">
    <source>
        <dbReference type="EMBL" id="CAK5090667.1"/>
    </source>
</evidence>
<organism evidence="1 2">
    <name type="scientific">Meloidogyne enterolobii</name>
    <name type="common">Root-knot nematode worm</name>
    <name type="synonym">Meloidogyne mayaguensis</name>
    <dbReference type="NCBI Taxonomy" id="390850"/>
    <lineage>
        <taxon>Eukaryota</taxon>
        <taxon>Metazoa</taxon>
        <taxon>Ecdysozoa</taxon>
        <taxon>Nematoda</taxon>
        <taxon>Chromadorea</taxon>
        <taxon>Rhabditida</taxon>
        <taxon>Tylenchina</taxon>
        <taxon>Tylenchomorpha</taxon>
        <taxon>Tylenchoidea</taxon>
        <taxon>Meloidogynidae</taxon>
        <taxon>Meloidogyninae</taxon>
        <taxon>Meloidogyne</taxon>
    </lineage>
</organism>
<dbReference type="Proteomes" id="UP001497535">
    <property type="component" value="Unassembled WGS sequence"/>
</dbReference>
<gene>
    <name evidence="1" type="ORF">MENTE1834_LOCUS38464</name>
</gene>
<protein>
    <submittedName>
        <fullName evidence="1">Uncharacterized protein</fullName>
    </submittedName>
</protein>
<accession>A0ACB1AJC9</accession>
<comment type="caution">
    <text evidence="1">The sequence shown here is derived from an EMBL/GenBank/DDBJ whole genome shotgun (WGS) entry which is preliminary data.</text>
</comment>
<sequence length="55" mass="6298">MESFGIGTKGHLSLDWYCILNLWDYFGGKSGLKIFYLENFFGVCANVGTQMSFYQ</sequence>
<name>A0ACB1AJC9_MELEN</name>